<dbReference type="PANTHER" id="PTHR42711:SF19">
    <property type="entry name" value="DOXORUBICIN RESISTANCE ATP-BINDING PROTEIN DRRA"/>
    <property type="match status" value="1"/>
</dbReference>
<dbReference type="GO" id="GO:0005524">
    <property type="term" value="F:ATP binding"/>
    <property type="evidence" value="ECO:0007669"/>
    <property type="project" value="UniProtKB-KW"/>
</dbReference>
<feature type="domain" description="ABC transporter" evidence="7">
    <location>
        <begin position="5"/>
        <end position="235"/>
    </location>
</feature>
<feature type="region of interest" description="Disordered" evidence="6">
    <location>
        <begin position="290"/>
        <end position="326"/>
    </location>
</feature>
<keyword evidence="3" id="KW-0547">Nucleotide-binding</keyword>
<accession>A0ABY2E749</accession>
<evidence type="ECO:0000313" key="9">
    <source>
        <dbReference type="Proteomes" id="UP000504882"/>
    </source>
</evidence>
<comment type="caution">
    <text evidence="8">The sequence shown here is derived from an EMBL/GenBank/DDBJ whole genome shotgun (WGS) entry which is preliminary data.</text>
</comment>
<gene>
    <name evidence="8" type="ORF">EXU48_04085</name>
</gene>
<keyword evidence="9" id="KW-1185">Reference proteome</keyword>
<keyword evidence="4 8" id="KW-0067">ATP-binding</keyword>
<dbReference type="EMBL" id="SMNA01000002">
    <property type="protein sequence ID" value="TDE97381.1"/>
    <property type="molecule type" value="Genomic_DNA"/>
</dbReference>
<reference evidence="8 9" key="1">
    <citation type="submission" date="2019-03" db="EMBL/GenBank/DDBJ databases">
        <title>Genomic features of bacteria from cold environments.</title>
        <authorList>
            <person name="Shen L."/>
        </authorList>
    </citation>
    <scope>NUCLEOTIDE SEQUENCE [LARGE SCALE GENOMIC DNA]</scope>
    <source>
        <strain evidence="9">T3246-1</strain>
    </source>
</reference>
<dbReference type="Proteomes" id="UP000504882">
    <property type="component" value="Unassembled WGS sequence"/>
</dbReference>
<dbReference type="InterPro" id="IPR017871">
    <property type="entry name" value="ABC_transporter-like_CS"/>
</dbReference>
<dbReference type="InterPro" id="IPR050763">
    <property type="entry name" value="ABC_transporter_ATP-binding"/>
</dbReference>
<dbReference type="PANTHER" id="PTHR42711">
    <property type="entry name" value="ABC TRANSPORTER ATP-BINDING PROTEIN"/>
    <property type="match status" value="1"/>
</dbReference>
<sequence length="326" mass="34411">MTTAIDVQGVTKSFGSQSVLAGIDLRVERGTVFALLGPNGAGKTTLVNILSTLVQADGGSARIEGADLRRDPGGVRRRIRLTGQSAAVDELLTGAENLRMMGALAGLRTGANRRRTTELLRQFGLADAADKAVKAYSGGMRRRLDIALSLVTVPQVLFLDEPTTGLDLRSRLELWDVIRSLRAEGTTILLTTQYLEEADQLADRIAVLRTGRIVAEGTPTELKQSVGGEVVEVRGPDGELLHEMPTDGSVHALREALDLIDARGLAGPAGTVGLRRPSLDDVFLALTDPDAVAGTAPPTGPQAGSQPATDTHAEGDALVTTSRSRR</sequence>
<dbReference type="InterPro" id="IPR003439">
    <property type="entry name" value="ABC_transporter-like_ATP-bd"/>
</dbReference>
<name>A0ABY2E749_9MICO</name>
<dbReference type="Gene3D" id="3.40.50.300">
    <property type="entry name" value="P-loop containing nucleotide triphosphate hydrolases"/>
    <property type="match status" value="1"/>
</dbReference>
<evidence type="ECO:0000256" key="5">
    <source>
        <dbReference type="ARBA" id="ARBA00023251"/>
    </source>
</evidence>
<dbReference type="InterPro" id="IPR003593">
    <property type="entry name" value="AAA+_ATPase"/>
</dbReference>
<evidence type="ECO:0000259" key="7">
    <source>
        <dbReference type="PROSITE" id="PS50893"/>
    </source>
</evidence>
<dbReference type="SUPFAM" id="SSF52540">
    <property type="entry name" value="P-loop containing nucleoside triphosphate hydrolases"/>
    <property type="match status" value="1"/>
</dbReference>
<evidence type="ECO:0000256" key="2">
    <source>
        <dbReference type="ARBA" id="ARBA00022448"/>
    </source>
</evidence>
<comment type="subcellular location">
    <subcellularLocation>
        <location evidence="1">Cell membrane</location>
        <topology evidence="1">Peripheral membrane protein</topology>
    </subcellularLocation>
</comment>
<proteinExistence type="predicted"/>
<dbReference type="PROSITE" id="PS00211">
    <property type="entry name" value="ABC_TRANSPORTER_1"/>
    <property type="match status" value="1"/>
</dbReference>
<organism evidence="8 9">
    <name type="scientific">Occultella glacieicola</name>
    <dbReference type="NCBI Taxonomy" id="2518684"/>
    <lineage>
        <taxon>Bacteria</taxon>
        <taxon>Bacillati</taxon>
        <taxon>Actinomycetota</taxon>
        <taxon>Actinomycetes</taxon>
        <taxon>Micrococcales</taxon>
        <taxon>Ruaniaceae</taxon>
        <taxon>Occultella</taxon>
    </lineage>
</organism>
<evidence type="ECO:0000256" key="6">
    <source>
        <dbReference type="SAM" id="MobiDB-lite"/>
    </source>
</evidence>
<dbReference type="SMART" id="SM00382">
    <property type="entry name" value="AAA"/>
    <property type="match status" value="1"/>
</dbReference>
<dbReference type="InterPro" id="IPR027417">
    <property type="entry name" value="P-loop_NTPase"/>
</dbReference>
<dbReference type="PROSITE" id="PS50893">
    <property type="entry name" value="ABC_TRANSPORTER_2"/>
    <property type="match status" value="1"/>
</dbReference>
<evidence type="ECO:0000256" key="3">
    <source>
        <dbReference type="ARBA" id="ARBA00022741"/>
    </source>
</evidence>
<dbReference type="Pfam" id="PF00005">
    <property type="entry name" value="ABC_tran"/>
    <property type="match status" value="1"/>
</dbReference>
<protein>
    <submittedName>
        <fullName evidence="8">ATP-binding cassette domain-containing protein</fullName>
    </submittedName>
</protein>
<keyword evidence="2" id="KW-0813">Transport</keyword>
<evidence type="ECO:0000256" key="1">
    <source>
        <dbReference type="ARBA" id="ARBA00004202"/>
    </source>
</evidence>
<keyword evidence="5" id="KW-0046">Antibiotic resistance</keyword>
<evidence type="ECO:0000256" key="4">
    <source>
        <dbReference type="ARBA" id="ARBA00022840"/>
    </source>
</evidence>
<dbReference type="RefSeq" id="WP_133106307.1">
    <property type="nucleotide sequence ID" value="NZ_SMNA01000002.1"/>
</dbReference>
<evidence type="ECO:0000313" key="8">
    <source>
        <dbReference type="EMBL" id="TDE97381.1"/>
    </source>
</evidence>